<dbReference type="Pfam" id="PF02182">
    <property type="entry name" value="SAD_SRA"/>
    <property type="match status" value="1"/>
</dbReference>
<keyword evidence="3" id="KW-1185">Reference proteome</keyword>
<evidence type="ECO:0000313" key="2">
    <source>
        <dbReference type="EMBL" id="GAA1750105.1"/>
    </source>
</evidence>
<dbReference type="RefSeq" id="WP_425552503.1">
    <property type="nucleotide sequence ID" value="NZ_BAAAOA010000008.1"/>
</dbReference>
<dbReference type="InterPro" id="IPR003615">
    <property type="entry name" value="HNH_nuc"/>
</dbReference>
<dbReference type="InterPro" id="IPR036987">
    <property type="entry name" value="SRA-YDG_sf"/>
</dbReference>
<dbReference type="InterPro" id="IPR015947">
    <property type="entry name" value="PUA-like_sf"/>
</dbReference>
<dbReference type="Gene3D" id="2.30.280.10">
    <property type="entry name" value="SRA-YDG"/>
    <property type="match status" value="1"/>
</dbReference>
<dbReference type="InterPro" id="IPR003105">
    <property type="entry name" value="SRA_YDG"/>
</dbReference>
<evidence type="ECO:0000259" key="1">
    <source>
        <dbReference type="PROSITE" id="PS51015"/>
    </source>
</evidence>
<dbReference type="PANTHER" id="PTHR14140:SF27">
    <property type="entry name" value="OS04G0289800 PROTEIN"/>
    <property type="match status" value="1"/>
</dbReference>
<organism evidence="2 3">
    <name type="scientific">Kocuria aegyptia</name>
    <dbReference type="NCBI Taxonomy" id="330943"/>
    <lineage>
        <taxon>Bacteria</taxon>
        <taxon>Bacillati</taxon>
        <taxon>Actinomycetota</taxon>
        <taxon>Actinomycetes</taxon>
        <taxon>Micrococcales</taxon>
        <taxon>Micrococcaceae</taxon>
        <taxon>Kocuria</taxon>
    </lineage>
</organism>
<protein>
    <submittedName>
        <fullName evidence="2">YDG/SRA domain-containing protein</fullName>
    </submittedName>
</protein>
<dbReference type="PANTHER" id="PTHR14140">
    <property type="entry name" value="E3 UBIQUITIN-PROTEIN LIGASE UHRF-RELATED"/>
    <property type="match status" value="1"/>
</dbReference>
<dbReference type="Pfam" id="PF13391">
    <property type="entry name" value="HNH_2"/>
    <property type="match status" value="1"/>
</dbReference>
<dbReference type="SUPFAM" id="SSF88697">
    <property type="entry name" value="PUA domain-like"/>
    <property type="match status" value="1"/>
</dbReference>
<evidence type="ECO:0000313" key="3">
    <source>
        <dbReference type="Proteomes" id="UP001501204"/>
    </source>
</evidence>
<dbReference type="InterPro" id="IPR045134">
    <property type="entry name" value="UHRF1/2-like"/>
</dbReference>
<dbReference type="CDD" id="cd00085">
    <property type="entry name" value="HNHc"/>
    <property type="match status" value="1"/>
</dbReference>
<dbReference type="PROSITE" id="PS51015">
    <property type="entry name" value="YDG"/>
    <property type="match status" value="1"/>
</dbReference>
<reference evidence="3" key="1">
    <citation type="journal article" date="2019" name="Int. J. Syst. Evol. Microbiol.">
        <title>The Global Catalogue of Microorganisms (GCM) 10K type strain sequencing project: providing services to taxonomists for standard genome sequencing and annotation.</title>
        <authorList>
            <consortium name="The Broad Institute Genomics Platform"/>
            <consortium name="The Broad Institute Genome Sequencing Center for Infectious Disease"/>
            <person name="Wu L."/>
            <person name="Ma J."/>
        </authorList>
    </citation>
    <scope>NUCLEOTIDE SEQUENCE [LARGE SCALE GENOMIC DNA]</scope>
    <source>
        <strain evidence="3">JCM 14735</strain>
    </source>
</reference>
<accession>A0ABP4WA34</accession>
<dbReference type="EMBL" id="BAAAOA010000008">
    <property type="protein sequence ID" value="GAA1750105.1"/>
    <property type="molecule type" value="Genomic_DNA"/>
</dbReference>
<proteinExistence type="predicted"/>
<dbReference type="Proteomes" id="UP001501204">
    <property type="component" value="Unassembled WGS sequence"/>
</dbReference>
<dbReference type="SMART" id="SM00466">
    <property type="entry name" value="SRA"/>
    <property type="match status" value="1"/>
</dbReference>
<sequence length="320" mass="35649">MRNRHPQAPDRCFRIYAGDMVAPTQLNLGEVPGIDPGTTFKTRKAVKAAGLHRHLMNGISGLAPAPAEAIVMSTGYIQDQDLGSSLFYTGMGGRKDRRQVENQSFEQPSNASLVIAQDLGTPVRVIRGYVSTNRTPEFYEYRGLFRVTDHWMEPDPDGYWMCRFRLDPFVRFDFDAIEDSAVSVGNPTAPASQVGPAPRNFKTVSRIIRNTAAAQYIKDMYSDRCQFCETRVRLPGRTYSEGAHIRALGRPHDGPDSPDNILCLCPVCHLQFDNGGILINQDLRITSSLERRLRPQLLLNASHALSSENVAYHALLWGAA</sequence>
<feature type="domain" description="YDG" evidence="1">
    <location>
        <begin position="29"/>
        <end position="168"/>
    </location>
</feature>
<comment type="caution">
    <text evidence="2">The sequence shown here is derived from an EMBL/GenBank/DDBJ whole genome shotgun (WGS) entry which is preliminary data.</text>
</comment>
<dbReference type="Gene3D" id="1.10.30.50">
    <property type="match status" value="1"/>
</dbReference>
<name>A0ABP4WA34_9MICC</name>
<gene>
    <name evidence="2" type="ORF">GCM10009767_06260</name>
</gene>